<gene>
    <name evidence="2" type="ORF">AVDCRST_MAG54-4494</name>
</gene>
<evidence type="ECO:0000256" key="1">
    <source>
        <dbReference type="SAM" id="MobiDB-lite"/>
    </source>
</evidence>
<feature type="compositionally biased region" description="Basic residues" evidence="1">
    <location>
        <begin position="91"/>
        <end position="103"/>
    </location>
</feature>
<feature type="compositionally biased region" description="Basic and acidic residues" evidence="1">
    <location>
        <begin position="62"/>
        <end position="74"/>
    </location>
</feature>
<feature type="compositionally biased region" description="Pro residues" evidence="1">
    <location>
        <begin position="1"/>
        <end position="12"/>
    </location>
</feature>
<dbReference type="EMBL" id="CADCTH010000565">
    <property type="protein sequence ID" value="CAA9291588.1"/>
    <property type="molecule type" value="Genomic_DNA"/>
</dbReference>
<accession>A0A6J4JZB8</accession>
<feature type="compositionally biased region" description="Basic and acidic residues" evidence="1">
    <location>
        <begin position="104"/>
        <end position="113"/>
    </location>
</feature>
<organism evidence="2">
    <name type="scientific">uncultured Actinomycetospora sp</name>
    <dbReference type="NCBI Taxonomy" id="1135996"/>
    <lineage>
        <taxon>Bacteria</taxon>
        <taxon>Bacillati</taxon>
        <taxon>Actinomycetota</taxon>
        <taxon>Actinomycetes</taxon>
        <taxon>Pseudonocardiales</taxon>
        <taxon>Pseudonocardiaceae</taxon>
        <taxon>Actinomycetospora</taxon>
        <taxon>environmental samples</taxon>
    </lineage>
</organism>
<reference evidence="2" key="1">
    <citation type="submission" date="2020-02" db="EMBL/GenBank/DDBJ databases">
        <authorList>
            <person name="Meier V. D."/>
        </authorList>
    </citation>
    <scope>NUCLEOTIDE SEQUENCE</scope>
    <source>
        <strain evidence="2">AVDCRST_MAG54</strain>
    </source>
</reference>
<feature type="compositionally biased region" description="Basic and acidic residues" evidence="1">
    <location>
        <begin position="22"/>
        <end position="35"/>
    </location>
</feature>
<dbReference type="AlphaFoldDB" id="A0A6J4JZB8"/>
<proteinExistence type="predicted"/>
<feature type="non-terminal residue" evidence="2">
    <location>
        <position position="171"/>
    </location>
</feature>
<sequence length="171" mass="18028">GRTDPVHPPPSTPIRVAAPAPRRADGPHGVLDGHRVAGPGRVVPAVPRRAGGRVPRLPRGLQRGDPDRGDRAGVRELPGVCGLPVDPTGRRAPRARRRRRGERGRRVAVDGRVGDPAARRARPHRPGRGDHRQPVGREPAAVGAAHDGHGGAGGGDHPVRALLAHRQLDPI</sequence>
<name>A0A6J4JZB8_9PSEU</name>
<protein>
    <submittedName>
        <fullName evidence="2">Uncharacterized protein</fullName>
    </submittedName>
</protein>
<feature type="non-terminal residue" evidence="2">
    <location>
        <position position="1"/>
    </location>
</feature>
<feature type="region of interest" description="Disordered" evidence="1">
    <location>
        <begin position="1"/>
        <end position="171"/>
    </location>
</feature>
<evidence type="ECO:0000313" key="2">
    <source>
        <dbReference type="EMBL" id="CAA9291588.1"/>
    </source>
</evidence>
<feature type="compositionally biased region" description="Low complexity" evidence="1">
    <location>
        <begin position="36"/>
        <end position="61"/>
    </location>
</feature>